<name>A0A9P6KHG2_9FUNG</name>
<comment type="caution">
    <text evidence="1">The sequence shown here is derived from an EMBL/GenBank/DDBJ whole genome shotgun (WGS) entry which is preliminary data.</text>
</comment>
<accession>A0A9P6KHG2</accession>
<reference evidence="1" key="1">
    <citation type="journal article" date="2020" name="Fungal Divers.">
        <title>Resolving the Mortierellaceae phylogeny through synthesis of multi-gene phylogenetics and phylogenomics.</title>
        <authorList>
            <person name="Vandepol N."/>
            <person name="Liber J."/>
            <person name="Desiro A."/>
            <person name="Na H."/>
            <person name="Kennedy M."/>
            <person name="Barry K."/>
            <person name="Grigoriev I.V."/>
            <person name="Miller A.N."/>
            <person name="O'Donnell K."/>
            <person name="Stajich J.E."/>
            <person name="Bonito G."/>
        </authorList>
    </citation>
    <scope>NUCLEOTIDE SEQUENCE</scope>
    <source>
        <strain evidence="1">KOD1015</strain>
    </source>
</reference>
<organism evidence="1 2">
    <name type="scientific">Lunasporangiospora selenospora</name>
    <dbReference type="NCBI Taxonomy" id="979761"/>
    <lineage>
        <taxon>Eukaryota</taxon>
        <taxon>Fungi</taxon>
        <taxon>Fungi incertae sedis</taxon>
        <taxon>Mucoromycota</taxon>
        <taxon>Mortierellomycotina</taxon>
        <taxon>Mortierellomycetes</taxon>
        <taxon>Mortierellales</taxon>
        <taxon>Mortierellaceae</taxon>
        <taxon>Lunasporangiospora</taxon>
    </lineage>
</organism>
<dbReference type="EMBL" id="JAABOA010000307">
    <property type="protein sequence ID" value="KAF9584877.1"/>
    <property type="molecule type" value="Genomic_DNA"/>
</dbReference>
<keyword evidence="2" id="KW-1185">Reference proteome</keyword>
<evidence type="ECO:0000313" key="2">
    <source>
        <dbReference type="Proteomes" id="UP000780801"/>
    </source>
</evidence>
<dbReference type="AlphaFoldDB" id="A0A9P6KHG2"/>
<dbReference type="Proteomes" id="UP000780801">
    <property type="component" value="Unassembled WGS sequence"/>
</dbReference>
<evidence type="ECO:0000313" key="1">
    <source>
        <dbReference type="EMBL" id="KAF9584877.1"/>
    </source>
</evidence>
<sequence length="331" mass="38325">MLAYLRQLSLHDRLYIRALDISAGREFFDCLSTNVSGVHYGDVADQACVENVLLTQSLLGPRIQDLALTDMGWSPSGLRDILDMALLTTRHLHHLQISLFKMESFLLTALLDTLADLVRRDRRQLKTVILDLAQPMSQIQWESLGECTEMQRFHLGLHRTSQPVLTEILDLVLPKWTHLTALYLCQPRSLTAETIRTLYRDLPRPDRLRELHLIFEACQASLYEHEFLEMIEAMPNLQRLEAQMDWTDRMMDRVATTLWDLRELVVTCSNIRFTCFGIRYVVWGAGMEKLNMRTSGKIWGGFLDAVRQRSKKVKVLVYGSMKWGGLVDEWE</sequence>
<protein>
    <submittedName>
        <fullName evidence="1">Uncharacterized protein</fullName>
    </submittedName>
</protein>
<gene>
    <name evidence="1" type="ORF">BGW38_004819</name>
</gene>
<dbReference type="InterPro" id="IPR032675">
    <property type="entry name" value="LRR_dom_sf"/>
</dbReference>
<dbReference type="OrthoDB" id="2373696at2759"/>
<dbReference type="Gene3D" id="3.80.10.10">
    <property type="entry name" value="Ribonuclease Inhibitor"/>
    <property type="match status" value="1"/>
</dbReference>
<dbReference type="SUPFAM" id="SSF52047">
    <property type="entry name" value="RNI-like"/>
    <property type="match status" value="1"/>
</dbReference>
<proteinExistence type="predicted"/>